<dbReference type="EMBL" id="CP017269">
    <property type="protein sequence ID" value="AOT69844.1"/>
    <property type="molecule type" value="Genomic_DNA"/>
</dbReference>
<dbReference type="InterPro" id="IPR036663">
    <property type="entry name" value="Fumarylacetoacetase_C_sf"/>
</dbReference>
<sequence length="291" mass="32570">MRLATIKKDGLETGGIMLPQGIIPISAVNQKYDRSWNTELLELIKSGQLEEINDWYCNGGREQLEALDEAIIPMDQVQFAPLYRHPRKIFGIGLNYVDHAADLAEKAPNTEPASFFKPDTTIIGPGDEIKIPLQSEKTTAEAELGIIFSKECKDVEREGWLRVVAGFTTIIDMTAEDILRVNPRYLTRSKSFDTFFSFGPQLVTPDEIEDVLKLKVATVINGQVHAENFVSNMTFPPDFLVSFHSKVMKMLPGDIISTGTPRAIHINHGDVVECWIDGFEPLVNPVIDLKK</sequence>
<dbReference type="GO" id="GO:0044281">
    <property type="term" value="P:small molecule metabolic process"/>
    <property type="evidence" value="ECO:0007669"/>
    <property type="project" value="UniProtKB-ARBA"/>
</dbReference>
<keyword evidence="2" id="KW-0479">Metal-binding</keyword>
<protein>
    <submittedName>
        <fullName evidence="4">Fumarylacetoacetate hydrolase</fullName>
    </submittedName>
</protein>
<dbReference type="SUPFAM" id="SSF56529">
    <property type="entry name" value="FAH"/>
    <property type="match status" value="1"/>
</dbReference>
<dbReference type="Pfam" id="PF01557">
    <property type="entry name" value="FAA_hydrolase"/>
    <property type="match status" value="1"/>
</dbReference>
<name>A0A1D8GG19_9FIRM</name>
<dbReference type="InterPro" id="IPR011234">
    <property type="entry name" value="Fumarylacetoacetase-like_C"/>
</dbReference>
<accession>A0A1D8GG19</accession>
<gene>
    <name evidence="4" type="ORF">Gferi_09790</name>
</gene>
<reference evidence="4 5" key="1">
    <citation type="submission" date="2016-09" db="EMBL/GenBank/DDBJ databases">
        <title>Genomic analysis reveals versatility of anaerobic energy metabolism of Geosporobacter ferrireducens IRF9 of phylum Firmicutes.</title>
        <authorList>
            <person name="Kim S.-J."/>
        </authorList>
    </citation>
    <scope>NUCLEOTIDE SEQUENCE [LARGE SCALE GENOMIC DNA]</scope>
    <source>
        <strain evidence="4 5">IRF9</strain>
    </source>
</reference>
<evidence type="ECO:0000256" key="2">
    <source>
        <dbReference type="ARBA" id="ARBA00022723"/>
    </source>
</evidence>
<dbReference type="Gene3D" id="3.90.850.10">
    <property type="entry name" value="Fumarylacetoacetase-like, C-terminal domain"/>
    <property type="match status" value="1"/>
</dbReference>
<dbReference type="KEGG" id="gfe:Gferi_09790"/>
<dbReference type="InterPro" id="IPR051121">
    <property type="entry name" value="FAH"/>
</dbReference>
<organism evidence="4 5">
    <name type="scientific">Geosporobacter ferrireducens</name>
    <dbReference type="NCBI Taxonomy" id="1424294"/>
    <lineage>
        <taxon>Bacteria</taxon>
        <taxon>Bacillati</taxon>
        <taxon>Bacillota</taxon>
        <taxon>Clostridia</taxon>
        <taxon>Peptostreptococcales</taxon>
        <taxon>Thermotaleaceae</taxon>
        <taxon>Geosporobacter</taxon>
    </lineage>
</organism>
<feature type="domain" description="Fumarylacetoacetase-like C-terminal" evidence="3">
    <location>
        <begin position="88"/>
        <end position="286"/>
    </location>
</feature>
<dbReference type="RefSeq" id="WP_069975953.1">
    <property type="nucleotide sequence ID" value="NZ_CP017269.1"/>
</dbReference>
<keyword evidence="4" id="KW-0378">Hydrolase</keyword>
<comment type="similarity">
    <text evidence="1">Belongs to the FAH family.</text>
</comment>
<proteinExistence type="inferred from homology"/>
<dbReference type="PANTHER" id="PTHR42796:SF4">
    <property type="entry name" value="FUMARYLACETOACETATE HYDROLASE DOMAIN-CONTAINING PROTEIN 2A"/>
    <property type="match status" value="1"/>
</dbReference>
<dbReference type="STRING" id="1424294.Gferi_09790"/>
<dbReference type="GO" id="GO:0016787">
    <property type="term" value="F:hydrolase activity"/>
    <property type="evidence" value="ECO:0007669"/>
    <property type="project" value="UniProtKB-KW"/>
</dbReference>
<dbReference type="AlphaFoldDB" id="A0A1D8GG19"/>
<dbReference type="PANTHER" id="PTHR42796">
    <property type="entry name" value="FUMARYLACETOACETATE HYDROLASE DOMAIN-CONTAINING PROTEIN 2A-RELATED"/>
    <property type="match status" value="1"/>
</dbReference>
<dbReference type="OrthoDB" id="9805307at2"/>
<evidence type="ECO:0000313" key="5">
    <source>
        <dbReference type="Proteomes" id="UP000095743"/>
    </source>
</evidence>
<dbReference type="Proteomes" id="UP000095743">
    <property type="component" value="Chromosome"/>
</dbReference>
<evidence type="ECO:0000313" key="4">
    <source>
        <dbReference type="EMBL" id="AOT69844.1"/>
    </source>
</evidence>
<keyword evidence="5" id="KW-1185">Reference proteome</keyword>
<evidence type="ECO:0000259" key="3">
    <source>
        <dbReference type="Pfam" id="PF01557"/>
    </source>
</evidence>
<dbReference type="GO" id="GO:0046872">
    <property type="term" value="F:metal ion binding"/>
    <property type="evidence" value="ECO:0007669"/>
    <property type="project" value="UniProtKB-KW"/>
</dbReference>
<evidence type="ECO:0000256" key="1">
    <source>
        <dbReference type="ARBA" id="ARBA00010211"/>
    </source>
</evidence>